<dbReference type="EMBL" id="BSET01000002">
    <property type="protein sequence ID" value="GLK02717.1"/>
    <property type="molecule type" value="Genomic_DNA"/>
</dbReference>
<dbReference type="RefSeq" id="WP_204937558.1">
    <property type="nucleotide sequence ID" value="NZ_BAAAUM010000002.1"/>
</dbReference>
<dbReference type="Proteomes" id="UP001142325">
    <property type="component" value="Unassembled WGS sequence"/>
</dbReference>
<dbReference type="InterPro" id="IPR007497">
    <property type="entry name" value="SIMPL/DUF541"/>
</dbReference>
<sequence>MSDVTITVRGENEVRVAPERATIQAVVRAEGPDRAAVVETALRLAEPLRASITERVEAETIAEWSSKRLSVRAERPWNNEGKRLAPVYYASVDFTATFVDASELSVWVSDVSPWEGIEIGWVNWHLTPETRARVEREVAASAVGVAVARATAYAEALGLESITPSEIADVGLISSGQPSPTAPMMMKARGAAFASADSAPVMQYEPEDITISATVEARFSAH</sequence>
<dbReference type="Pfam" id="PF04402">
    <property type="entry name" value="SIMPL"/>
    <property type="match status" value="1"/>
</dbReference>
<evidence type="ECO:0000313" key="2">
    <source>
        <dbReference type="Proteomes" id="UP001142325"/>
    </source>
</evidence>
<dbReference type="Gene3D" id="3.30.70.2970">
    <property type="entry name" value="Protein of unknown function (DUF541), domain 2"/>
    <property type="match status" value="1"/>
</dbReference>
<keyword evidence="2" id="KW-1185">Reference proteome</keyword>
<dbReference type="Gene3D" id="3.30.110.170">
    <property type="entry name" value="Protein of unknown function (DUF541), domain 1"/>
    <property type="match status" value="1"/>
</dbReference>
<reference evidence="1" key="1">
    <citation type="journal article" date="2014" name="Int. J. Syst. Evol. Microbiol.">
        <title>Complete genome sequence of Corynebacterium casei LMG S-19264T (=DSM 44701T), isolated from a smear-ripened cheese.</title>
        <authorList>
            <consortium name="US DOE Joint Genome Institute (JGI-PGF)"/>
            <person name="Walter F."/>
            <person name="Albersmeier A."/>
            <person name="Kalinowski J."/>
            <person name="Ruckert C."/>
        </authorList>
    </citation>
    <scope>NUCLEOTIDE SEQUENCE</scope>
    <source>
        <strain evidence="1">VKM Ac-1958</strain>
    </source>
</reference>
<evidence type="ECO:0000313" key="1">
    <source>
        <dbReference type="EMBL" id="GLK02717.1"/>
    </source>
</evidence>
<name>A0A9W6HUP2_9MICO</name>
<accession>A0A9W6HUP2</accession>
<proteinExistence type="predicted"/>
<comment type="caution">
    <text evidence="1">The sequence shown here is derived from an EMBL/GenBank/DDBJ whole genome shotgun (WGS) entry which is preliminary data.</text>
</comment>
<organism evidence="1 2">
    <name type="scientific">Microbacterium keratanolyticum</name>
    <dbReference type="NCBI Taxonomy" id="67574"/>
    <lineage>
        <taxon>Bacteria</taxon>
        <taxon>Bacillati</taxon>
        <taxon>Actinomycetota</taxon>
        <taxon>Actinomycetes</taxon>
        <taxon>Micrococcales</taxon>
        <taxon>Microbacteriaceae</taxon>
        <taxon>Microbacterium</taxon>
    </lineage>
</organism>
<reference evidence="1" key="2">
    <citation type="submission" date="2023-01" db="EMBL/GenBank/DDBJ databases">
        <authorList>
            <person name="Sun Q."/>
            <person name="Evtushenko L."/>
        </authorList>
    </citation>
    <scope>NUCLEOTIDE SEQUENCE</scope>
    <source>
        <strain evidence="1">VKM Ac-1958</strain>
    </source>
</reference>
<dbReference type="AlphaFoldDB" id="A0A9W6HUP2"/>
<protein>
    <submittedName>
        <fullName evidence="1">SIMPL domain-containing protein</fullName>
    </submittedName>
</protein>
<gene>
    <name evidence="1" type="ORF">GCM10017596_24320</name>
</gene>